<dbReference type="RefSeq" id="WP_182168595.1">
    <property type="nucleotide sequence ID" value="NZ_JACFXU010000012.1"/>
</dbReference>
<proteinExistence type="predicted"/>
<comment type="caution">
    <text evidence="2">The sequence shown here is derived from an EMBL/GenBank/DDBJ whole genome shotgun (WGS) entry which is preliminary data.</text>
</comment>
<reference evidence="2 3" key="1">
    <citation type="submission" date="2020-07" db="EMBL/GenBank/DDBJ databases">
        <title>Halieaceae bacterium, F7430, whole genome shotgun sequencing project.</title>
        <authorList>
            <person name="Jiang S."/>
            <person name="Liu Z.W."/>
            <person name="Du Z.J."/>
        </authorList>
    </citation>
    <scope>NUCLEOTIDE SEQUENCE [LARGE SCALE GENOMIC DNA]</scope>
    <source>
        <strain evidence="2 3">F7430</strain>
    </source>
</reference>
<name>A0A7W2TTJ5_9GAMM</name>
<protein>
    <submittedName>
        <fullName evidence="2">NAD-dependent epimerase/dehydratase family protein</fullName>
    </submittedName>
</protein>
<dbReference type="PANTHER" id="PTHR48079:SF6">
    <property type="entry name" value="NAD(P)-BINDING DOMAIN-CONTAINING PROTEIN-RELATED"/>
    <property type="match status" value="1"/>
</dbReference>
<dbReference type="InterPro" id="IPR036291">
    <property type="entry name" value="NAD(P)-bd_dom_sf"/>
</dbReference>
<dbReference type="EMBL" id="JACFXU010000012">
    <property type="protein sequence ID" value="MBA6411732.1"/>
    <property type="molecule type" value="Genomic_DNA"/>
</dbReference>
<dbReference type="SUPFAM" id="SSF51735">
    <property type="entry name" value="NAD(P)-binding Rossmann-fold domains"/>
    <property type="match status" value="1"/>
</dbReference>
<evidence type="ECO:0000313" key="2">
    <source>
        <dbReference type="EMBL" id="MBA6411732.1"/>
    </source>
</evidence>
<dbReference type="AlphaFoldDB" id="A0A7W2TTJ5"/>
<feature type="domain" description="NAD-dependent epimerase/dehydratase" evidence="1">
    <location>
        <begin position="3"/>
        <end position="219"/>
    </location>
</feature>
<keyword evidence="3" id="KW-1185">Reference proteome</keyword>
<dbReference type="InterPro" id="IPR051783">
    <property type="entry name" value="NAD(P)-dependent_oxidoreduct"/>
</dbReference>
<evidence type="ECO:0000313" key="3">
    <source>
        <dbReference type="Proteomes" id="UP000539350"/>
    </source>
</evidence>
<evidence type="ECO:0000259" key="1">
    <source>
        <dbReference type="Pfam" id="PF01370"/>
    </source>
</evidence>
<dbReference type="Proteomes" id="UP000539350">
    <property type="component" value="Unassembled WGS sequence"/>
</dbReference>
<dbReference type="GO" id="GO:0005737">
    <property type="term" value="C:cytoplasm"/>
    <property type="evidence" value="ECO:0007669"/>
    <property type="project" value="TreeGrafter"/>
</dbReference>
<dbReference type="Pfam" id="PF01370">
    <property type="entry name" value="Epimerase"/>
    <property type="match status" value="1"/>
</dbReference>
<dbReference type="InterPro" id="IPR001509">
    <property type="entry name" value="Epimerase_deHydtase"/>
</dbReference>
<accession>A0A7W2TTJ5</accession>
<dbReference type="Gene3D" id="3.40.50.720">
    <property type="entry name" value="NAD(P)-binding Rossmann-like Domain"/>
    <property type="match status" value="1"/>
</dbReference>
<sequence length="339" mass="36532">MKVLVTGATGFIGSHVVAQLLRGGHEVGILARNLDKQKAVLEKLSVPHRAVALHPGDVLDDSWRALLPQYEALVHCAGMMSKSVTDVQKMWELNVSGSERILRGAAAAGLDPIIFLSSFTALFPPGGPVMHADDPVTEPDSSYARTKARAEHNARQLQAEGAPVVCIYPASVNGPIDPTVGSGQEFLANYVNSGSMLVTQGGLTFTDVRDLALLVNRLLEPGRGLRRIMASADFIPHAEILRIMREQTGKPIRAMKVPGWLLRSLGRLADLRQRLFGEPTPDLTYEAAAVLTRCVPQDDAEARALLGDDLIGGEQSLRDMADWMLAEGIIQSGAPQGRL</sequence>
<organism evidence="2 3">
    <name type="scientific">Sediminihaliea albiluteola</name>
    <dbReference type="NCBI Taxonomy" id="2758564"/>
    <lineage>
        <taxon>Bacteria</taxon>
        <taxon>Pseudomonadati</taxon>
        <taxon>Pseudomonadota</taxon>
        <taxon>Gammaproteobacteria</taxon>
        <taxon>Cellvibrionales</taxon>
        <taxon>Halieaceae</taxon>
        <taxon>Sediminihaliea</taxon>
    </lineage>
</organism>
<gene>
    <name evidence="2" type="ORF">H2508_01220</name>
</gene>
<dbReference type="GO" id="GO:0004029">
    <property type="term" value="F:aldehyde dehydrogenase (NAD+) activity"/>
    <property type="evidence" value="ECO:0007669"/>
    <property type="project" value="TreeGrafter"/>
</dbReference>
<dbReference type="PANTHER" id="PTHR48079">
    <property type="entry name" value="PROTEIN YEEZ"/>
    <property type="match status" value="1"/>
</dbReference>